<dbReference type="PANTHER" id="PTHR47356:SF2">
    <property type="entry name" value="FAD-BINDING DOMAIN-CONTAINING PROTEIN-RELATED"/>
    <property type="match status" value="1"/>
</dbReference>
<evidence type="ECO:0000256" key="1">
    <source>
        <dbReference type="ARBA" id="ARBA00007992"/>
    </source>
</evidence>
<evidence type="ECO:0000256" key="2">
    <source>
        <dbReference type="ARBA" id="ARBA00022630"/>
    </source>
</evidence>
<reference evidence="7" key="1">
    <citation type="submission" date="2020-04" db="EMBL/GenBank/DDBJ databases">
        <title>Genome Assembly and Annotation of Botryosphaeria dothidea sdau 11-99, a Latent Pathogen of Apple Fruit Ring Rot in China.</title>
        <authorList>
            <person name="Yu C."/>
            <person name="Diao Y."/>
            <person name="Lu Q."/>
            <person name="Zhao J."/>
            <person name="Cui S."/>
            <person name="Peng C."/>
            <person name="He B."/>
            <person name="Liu H."/>
        </authorList>
    </citation>
    <scope>NUCLEOTIDE SEQUENCE [LARGE SCALE GENOMIC DNA]</scope>
    <source>
        <strain evidence="7">Sdau11-99</strain>
    </source>
</reference>
<dbReference type="GO" id="GO:0004497">
    <property type="term" value="F:monooxygenase activity"/>
    <property type="evidence" value="ECO:0007669"/>
    <property type="project" value="UniProtKB-KW"/>
</dbReference>
<dbReference type="SUPFAM" id="SSF51905">
    <property type="entry name" value="FAD/NAD(P)-binding domain"/>
    <property type="match status" value="1"/>
</dbReference>
<name>A0A8H4IIM8_9PEZI</name>
<dbReference type="Proteomes" id="UP000572817">
    <property type="component" value="Unassembled WGS sequence"/>
</dbReference>
<dbReference type="InterPro" id="IPR036188">
    <property type="entry name" value="FAD/NAD-bd_sf"/>
</dbReference>
<dbReference type="EMBL" id="WWBZ02000073">
    <property type="protein sequence ID" value="KAF4301876.1"/>
    <property type="molecule type" value="Genomic_DNA"/>
</dbReference>
<dbReference type="InterPro" id="IPR002938">
    <property type="entry name" value="FAD-bd"/>
</dbReference>
<evidence type="ECO:0000256" key="5">
    <source>
        <dbReference type="SAM" id="MobiDB-lite"/>
    </source>
</evidence>
<dbReference type="PRINTS" id="PR00420">
    <property type="entry name" value="RNGMNOXGNASE"/>
</dbReference>
<comment type="caution">
    <text evidence="7">The sequence shown here is derived from an EMBL/GenBank/DDBJ whole genome shotgun (WGS) entry which is preliminary data.</text>
</comment>
<feature type="domain" description="FAD-binding" evidence="6">
    <location>
        <begin position="7"/>
        <end position="374"/>
    </location>
</feature>
<dbReference type="Pfam" id="PF01494">
    <property type="entry name" value="FAD_binding_3"/>
    <property type="match status" value="1"/>
</dbReference>
<dbReference type="PANTHER" id="PTHR47356">
    <property type="entry name" value="FAD-DEPENDENT MONOOXYGENASE ASQG-RELATED"/>
    <property type="match status" value="1"/>
</dbReference>
<feature type="region of interest" description="Disordered" evidence="5">
    <location>
        <begin position="450"/>
        <end position="474"/>
    </location>
</feature>
<keyword evidence="4" id="KW-0560">Oxidoreductase</keyword>
<evidence type="ECO:0000259" key="6">
    <source>
        <dbReference type="Pfam" id="PF01494"/>
    </source>
</evidence>
<protein>
    <submittedName>
        <fullName evidence="7">Monooxygenase FAD-binding protein</fullName>
    </submittedName>
</protein>
<evidence type="ECO:0000256" key="3">
    <source>
        <dbReference type="ARBA" id="ARBA00022827"/>
    </source>
</evidence>
<keyword evidence="3" id="KW-0274">FAD</keyword>
<evidence type="ECO:0000256" key="4">
    <source>
        <dbReference type="ARBA" id="ARBA00023002"/>
    </source>
</evidence>
<dbReference type="OrthoDB" id="2431938at2759"/>
<organism evidence="7 8">
    <name type="scientific">Botryosphaeria dothidea</name>
    <dbReference type="NCBI Taxonomy" id="55169"/>
    <lineage>
        <taxon>Eukaryota</taxon>
        <taxon>Fungi</taxon>
        <taxon>Dikarya</taxon>
        <taxon>Ascomycota</taxon>
        <taxon>Pezizomycotina</taxon>
        <taxon>Dothideomycetes</taxon>
        <taxon>Dothideomycetes incertae sedis</taxon>
        <taxon>Botryosphaeriales</taxon>
        <taxon>Botryosphaeriaceae</taxon>
        <taxon>Botryosphaeria</taxon>
    </lineage>
</organism>
<sequence>MAPEQHVTVGIVGGGVAGLTLANILEQAGISYVLWEARDEIAPQEGASIGLMPNGLRILDQIGLLPEIEEYAAPHQSWEYRDSDGTLLNTLNAMGSYPELLGYGSFFMERKRVLEILHNGVKDKTPLHTSKRACLIEDAGAKAIVTAVDGSQFSCDFVAGADGVRSIVRRQIEEALPHLQKTPQNFAAKYACVYGMSNALPEIGPGRAFTIHRANISSLIFSGAGGVLFWFVFVDLKESVEFGKTKRYVDADIDAVFAEMADVIITDGVNFSDMYRARRTAMMAPLEQGLVDTWFSGRMFLLGDSAHKFNQMLPHTAMGAMQAMESAACFTSLLMELRTHLGGTLEAGIPSEDVQACLTTYAQKRHNRVAEVIQTGDFHCMTQLKIGPAADGWTRRLPMLRNEMWLNIVLDGFCRAEMLEGWHQNSERVDYYTEQAQLMREKFEKMKMMRGPPGGGAAPPANQTQKPEMIPAPA</sequence>
<dbReference type="Gene3D" id="3.50.50.60">
    <property type="entry name" value="FAD/NAD(P)-binding domain"/>
    <property type="match status" value="1"/>
</dbReference>
<proteinExistence type="inferred from homology"/>
<comment type="similarity">
    <text evidence="1">Belongs to the paxM FAD-dependent monooxygenase family.</text>
</comment>
<keyword evidence="7" id="KW-0503">Monooxygenase</keyword>
<gene>
    <name evidence="7" type="ORF">GTA08_BOTSDO09786</name>
</gene>
<keyword evidence="8" id="KW-1185">Reference proteome</keyword>
<evidence type="ECO:0000313" key="7">
    <source>
        <dbReference type="EMBL" id="KAF4301876.1"/>
    </source>
</evidence>
<evidence type="ECO:0000313" key="8">
    <source>
        <dbReference type="Proteomes" id="UP000572817"/>
    </source>
</evidence>
<accession>A0A8H4IIM8</accession>
<dbReference type="GO" id="GO:0071949">
    <property type="term" value="F:FAD binding"/>
    <property type="evidence" value="ECO:0007669"/>
    <property type="project" value="InterPro"/>
</dbReference>
<keyword evidence="2" id="KW-0285">Flavoprotein</keyword>
<dbReference type="AlphaFoldDB" id="A0A8H4IIM8"/>
<dbReference type="InterPro" id="IPR050562">
    <property type="entry name" value="FAD_mOase_fung"/>
</dbReference>